<organism evidence="7 8">
    <name type="scientific">Paspalum notatum var. saurae</name>
    <dbReference type="NCBI Taxonomy" id="547442"/>
    <lineage>
        <taxon>Eukaryota</taxon>
        <taxon>Viridiplantae</taxon>
        <taxon>Streptophyta</taxon>
        <taxon>Embryophyta</taxon>
        <taxon>Tracheophyta</taxon>
        <taxon>Spermatophyta</taxon>
        <taxon>Magnoliopsida</taxon>
        <taxon>Liliopsida</taxon>
        <taxon>Poales</taxon>
        <taxon>Poaceae</taxon>
        <taxon>PACMAD clade</taxon>
        <taxon>Panicoideae</taxon>
        <taxon>Andropogonodae</taxon>
        <taxon>Paspaleae</taxon>
        <taxon>Paspalinae</taxon>
        <taxon>Paspalum</taxon>
    </lineage>
</organism>
<keyword evidence="8" id="KW-1185">Reference proteome</keyword>
<feature type="binding site" description="axial binding residue" evidence="5">
    <location>
        <position position="133"/>
    </location>
    <ligand>
        <name>heme</name>
        <dbReference type="ChEBI" id="CHEBI:30413"/>
    </ligand>
    <ligandPart>
        <name>Fe</name>
        <dbReference type="ChEBI" id="CHEBI:18248"/>
    </ligandPart>
</feature>
<evidence type="ECO:0008006" key="9">
    <source>
        <dbReference type="Google" id="ProtNLM"/>
    </source>
</evidence>
<accession>A0AAQ3PF30</accession>
<sequence>MKKARDEIDACVRKPERPLEATVVPKLPYLRCIILETLRLYPVVPLLVPRESSADCTVNGFHIPKGTMLLVNTYVIHRDPSTWDDPETFLPERLLRCTRVELSVCILQCRFKDGRNNQAGKMTMSFGMGRRRCPAENLGMQLASLALGTMIQCFDWERVSMELVDMSEGSDLTMSKKVPLEAICQPRASMVDLLSVI</sequence>
<evidence type="ECO:0000256" key="4">
    <source>
        <dbReference type="ARBA" id="ARBA00023004"/>
    </source>
</evidence>
<dbReference type="SUPFAM" id="SSF48264">
    <property type="entry name" value="Cytochrome P450"/>
    <property type="match status" value="1"/>
</dbReference>
<dbReference type="PANTHER" id="PTHR47947">
    <property type="entry name" value="CYTOCHROME P450 82C3-RELATED"/>
    <property type="match status" value="1"/>
</dbReference>
<name>A0AAQ3PF30_PASNO</name>
<dbReference type="PROSITE" id="PS00086">
    <property type="entry name" value="CYTOCHROME_P450"/>
    <property type="match status" value="1"/>
</dbReference>
<dbReference type="EMBL" id="CP144745">
    <property type="protein sequence ID" value="WVZ50335.1"/>
    <property type="molecule type" value="Genomic_DNA"/>
</dbReference>
<keyword evidence="2 5" id="KW-0479">Metal-binding</keyword>
<evidence type="ECO:0000256" key="6">
    <source>
        <dbReference type="RuleBase" id="RU000461"/>
    </source>
</evidence>
<keyword evidence="1 5" id="KW-0349">Heme</keyword>
<evidence type="ECO:0000313" key="7">
    <source>
        <dbReference type="EMBL" id="WVZ50335.1"/>
    </source>
</evidence>
<dbReference type="InterPro" id="IPR036396">
    <property type="entry name" value="Cyt_P450_sf"/>
</dbReference>
<dbReference type="Pfam" id="PF00067">
    <property type="entry name" value="p450"/>
    <property type="match status" value="1"/>
</dbReference>
<gene>
    <name evidence="7" type="ORF">U9M48_001595</name>
</gene>
<proteinExistence type="inferred from homology"/>
<dbReference type="PRINTS" id="PR00465">
    <property type="entry name" value="EP450IV"/>
</dbReference>
<evidence type="ECO:0000313" key="8">
    <source>
        <dbReference type="Proteomes" id="UP001341281"/>
    </source>
</evidence>
<keyword evidence="3 6" id="KW-0560">Oxidoreductase</keyword>
<dbReference type="GO" id="GO:0004497">
    <property type="term" value="F:monooxygenase activity"/>
    <property type="evidence" value="ECO:0007669"/>
    <property type="project" value="UniProtKB-KW"/>
</dbReference>
<dbReference type="InterPro" id="IPR002403">
    <property type="entry name" value="Cyt_P450_E_grp-IV"/>
</dbReference>
<comment type="cofactor">
    <cofactor evidence="5">
        <name>heme</name>
        <dbReference type="ChEBI" id="CHEBI:30413"/>
    </cofactor>
</comment>
<dbReference type="Gene3D" id="1.10.630.10">
    <property type="entry name" value="Cytochrome P450"/>
    <property type="match status" value="1"/>
</dbReference>
<keyword evidence="6" id="KW-0503">Monooxygenase</keyword>
<dbReference type="PANTHER" id="PTHR47947:SF9">
    <property type="entry name" value="CYTOCHROME P450 CYP81L6"/>
    <property type="match status" value="1"/>
</dbReference>
<protein>
    <recommendedName>
        <fullName evidence="9">Cytochrome P450</fullName>
    </recommendedName>
</protein>
<reference evidence="7 8" key="1">
    <citation type="submission" date="2024-02" db="EMBL/GenBank/DDBJ databases">
        <title>High-quality chromosome-scale genome assembly of Pensacola bahiagrass (Paspalum notatum Flugge var. saurae).</title>
        <authorList>
            <person name="Vega J.M."/>
            <person name="Podio M."/>
            <person name="Orjuela J."/>
            <person name="Siena L.A."/>
            <person name="Pessino S.C."/>
            <person name="Combes M.C."/>
            <person name="Mariac C."/>
            <person name="Albertini E."/>
            <person name="Pupilli F."/>
            <person name="Ortiz J.P.A."/>
            <person name="Leblanc O."/>
        </authorList>
    </citation>
    <scope>NUCLEOTIDE SEQUENCE [LARGE SCALE GENOMIC DNA]</scope>
    <source>
        <strain evidence="7">R1</strain>
        <tissue evidence="7">Leaf</tissue>
    </source>
</reference>
<dbReference type="InterPro" id="IPR017972">
    <property type="entry name" value="Cyt_P450_CS"/>
</dbReference>
<evidence type="ECO:0000256" key="2">
    <source>
        <dbReference type="ARBA" id="ARBA00022723"/>
    </source>
</evidence>
<keyword evidence="4 5" id="KW-0408">Iron</keyword>
<dbReference type="InterPro" id="IPR050651">
    <property type="entry name" value="Plant_Cytochrome_P450_Monoox"/>
</dbReference>
<evidence type="ECO:0000256" key="5">
    <source>
        <dbReference type="PIRSR" id="PIRSR602403-1"/>
    </source>
</evidence>
<dbReference type="GO" id="GO:0005506">
    <property type="term" value="F:iron ion binding"/>
    <property type="evidence" value="ECO:0007669"/>
    <property type="project" value="InterPro"/>
</dbReference>
<dbReference type="GO" id="GO:0020037">
    <property type="term" value="F:heme binding"/>
    <property type="evidence" value="ECO:0007669"/>
    <property type="project" value="InterPro"/>
</dbReference>
<evidence type="ECO:0000256" key="1">
    <source>
        <dbReference type="ARBA" id="ARBA00022617"/>
    </source>
</evidence>
<dbReference type="Proteomes" id="UP001341281">
    <property type="component" value="Chromosome 01"/>
</dbReference>
<dbReference type="AlphaFoldDB" id="A0AAQ3PF30"/>
<comment type="similarity">
    <text evidence="6">Belongs to the cytochrome P450 family.</text>
</comment>
<dbReference type="GO" id="GO:0016705">
    <property type="term" value="F:oxidoreductase activity, acting on paired donors, with incorporation or reduction of molecular oxygen"/>
    <property type="evidence" value="ECO:0007669"/>
    <property type="project" value="InterPro"/>
</dbReference>
<dbReference type="InterPro" id="IPR001128">
    <property type="entry name" value="Cyt_P450"/>
</dbReference>
<evidence type="ECO:0000256" key="3">
    <source>
        <dbReference type="ARBA" id="ARBA00023002"/>
    </source>
</evidence>
<dbReference type="FunFam" id="1.10.630.10:FF:000257">
    <property type="entry name" value="Os02g0503850 protein"/>
    <property type="match status" value="1"/>
</dbReference>